<dbReference type="GO" id="GO:0009279">
    <property type="term" value="C:cell outer membrane"/>
    <property type="evidence" value="ECO:0007669"/>
    <property type="project" value="UniProtKB-SubCell"/>
</dbReference>
<evidence type="ECO:0000259" key="5">
    <source>
        <dbReference type="Pfam" id="PF14905"/>
    </source>
</evidence>
<keyword evidence="7" id="KW-1185">Reference proteome</keyword>
<dbReference type="RefSeq" id="WP_256218939.1">
    <property type="nucleotide sequence ID" value="NZ_FOIQ01000002.1"/>
</dbReference>
<sequence>MKRITFMLVCCLIFTGVQAQKITREYHNVSLSEALRQLDEQTEEYTISFLYNELEDFRITTSVHHKTVPDAIRQMIGFYPIRMSVEPGITNPNQQEIIVECPQKTAPRYKGNIIDEQGQPVAYANIALLSSQDSTLITGGVSNESGLFVIPCERPQEGNGTQPVLARISYVGYKTIYKRCNSTNLGTIRMQPETMTLKGVVVKGEIPQYRTTTGGMTVEIQNSILKDVGTADEVLSMLPNVQGGDGNYTVFAKGTPEIYINNKKVQNTRDLKQLKSTDIKSIDVITSPGAKYNAEVSAVIRIKTVRPQGDGMSVGAYSQVVYNEKWTTYDDATVKYRTGGLEAFGTISLNNHNHSEDNTLQSDTYANGNHVSIDQYAPTSNWITMLNGQIGVSYDFDADNSIGFTYSLGGSLYEGGTVPMQQIITRNNALEGTVDQLMKFGASNRPHHETNIYYVGKVGKLGIDFNGSWIWKKDMYNQTSFEQSLQLGDRIVTTHNENRGNMLAGKLVLTYPIWKGELSFGSEVTRSNSHSIYENIERVLSPSDDEIRESNIAGFAEYQMKLGDWSIGGGLRYEAVNSDYYSFGKYLTEPSRQYRDLFPNFIAGWQKNKWGIQLSYDKRISRPSYQSLNSNVQYDNRYEYEGGNPLLRPSIMQNLDLNVTYSWLSFTAGYSHNKDARLSFGSLYQEGTEITIWTDRNFDKFESYHASLTVSPNFGFYQPTLTLSYWQQDFDTQAYGITSKLNDPEWQINFRNWFSIDKTTKAMLYLHYSTNYDNGFNHYAHNFNINARVQKTFFGGNLTAALFANDIFRNLRERWTGYYPVTTMTKDAYLYTQNIGVSLSYNFNTTRSKYKGTGAGNEEKNRL</sequence>
<gene>
    <name evidence="6" type="ORF">SAMN04487850_0985</name>
</gene>
<dbReference type="AlphaFoldDB" id="A0A1I0N609"/>
<dbReference type="InterPro" id="IPR041700">
    <property type="entry name" value="OMP_b-brl_3"/>
</dbReference>
<dbReference type="SUPFAM" id="SSF56935">
    <property type="entry name" value="Porins"/>
    <property type="match status" value="1"/>
</dbReference>
<protein>
    <submittedName>
        <fullName evidence="6">CarboxypepD_reg-like domain-containing protein</fullName>
    </submittedName>
</protein>
<dbReference type="InterPro" id="IPR036942">
    <property type="entry name" value="Beta-barrel_TonB_sf"/>
</dbReference>
<keyword evidence="3" id="KW-0998">Cell outer membrane</keyword>
<comment type="subcellular location">
    <subcellularLocation>
        <location evidence="1">Cell outer membrane</location>
    </subcellularLocation>
</comment>
<dbReference type="EMBL" id="FOIQ01000002">
    <property type="protein sequence ID" value="SEV96335.1"/>
    <property type="molecule type" value="Genomic_DNA"/>
</dbReference>
<evidence type="ECO:0000256" key="1">
    <source>
        <dbReference type="ARBA" id="ARBA00004442"/>
    </source>
</evidence>
<evidence type="ECO:0000313" key="6">
    <source>
        <dbReference type="EMBL" id="SEV96335.1"/>
    </source>
</evidence>
<accession>A0A1I0N609</accession>
<dbReference type="Gene3D" id="2.40.170.20">
    <property type="entry name" value="TonB-dependent receptor, beta-barrel domain"/>
    <property type="match status" value="1"/>
</dbReference>
<organism evidence="6 7">
    <name type="scientific">Prevotella aff. ruminicola Tc2-24</name>
    <dbReference type="NCBI Taxonomy" id="81582"/>
    <lineage>
        <taxon>Bacteria</taxon>
        <taxon>Pseudomonadati</taxon>
        <taxon>Bacteroidota</taxon>
        <taxon>Bacteroidia</taxon>
        <taxon>Bacteroidales</taxon>
        <taxon>Prevotellaceae</taxon>
        <taxon>Prevotella</taxon>
    </lineage>
</organism>
<dbReference type="Proteomes" id="UP000199373">
    <property type="component" value="Unassembled WGS sequence"/>
</dbReference>
<evidence type="ECO:0000313" key="7">
    <source>
        <dbReference type="Proteomes" id="UP000199373"/>
    </source>
</evidence>
<proteinExistence type="predicted"/>
<evidence type="ECO:0000256" key="2">
    <source>
        <dbReference type="ARBA" id="ARBA00023136"/>
    </source>
</evidence>
<evidence type="ECO:0000256" key="4">
    <source>
        <dbReference type="SAM" id="SignalP"/>
    </source>
</evidence>
<reference evidence="6 7" key="1">
    <citation type="submission" date="2016-10" db="EMBL/GenBank/DDBJ databases">
        <authorList>
            <person name="de Groot N.N."/>
        </authorList>
    </citation>
    <scope>NUCLEOTIDE SEQUENCE [LARGE SCALE GENOMIC DNA]</scope>
    <source>
        <strain evidence="6 7">TC2-24</strain>
    </source>
</reference>
<keyword evidence="4" id="KW-0732">Signal</keyword>
<feature type="signal peptide" evidence="4">
    <location>
        <begin position="1"/>
        <end position="19"/>
    </location>
</feature>
<name>A0A1I0N609_9BACT</name>
<feature type="domain" description="Outer membrane protein beta-barrel" evidence="5">
    <location>
        <begin position="463"/>
        <end position="841"/>
    </location>
</feature>
<dbReference type="Pfam" id="PF14905">
    <property type="entry name" value="OMP_b-brl_3"/>
    <property type="match status" value="1"/>
</dbReference>
<keyword evidence="2" id="KW-0472">Membrane</keyword>
<feature type="chain" id="PRO_5011606010" evidence="4">
    <location>
        <begin position="20"/>
        <end position="863"/>
    </location>
</feature>
<evidence type="ECO:0000256" key="3">
    <source>
        <dbReference type="ARBA" id="ARBA00023237"/>
    </source>
</evidence>